<dbReference type="Gene3D" id="3.90.1590.10">
    <property type="entry name" value="glutathione-dependent formaldehyde- activating enzyme (gfa)"/>
    <property type="match status" value="1"/>
</dbReference>
<keyword evidence="2" id="KW-0479">Metal-binding</keyword>
<dbReference type="PROSITE" id="PS51891">
    <property type="entry name" value="CENP_V_GFA"/>
    <property type="match status" value="1"/>
</dbReference>
<evidence type="ECO:0000256" key="4">
    <source>
        <dbReference type="ARBA" id="ARBA00023239"/>
    </source>
</evidence>
<feature type="domain" description="CENP-V/GFA" evidence="5">
    <location>
        <begin position="6"/>
        <end position="114"/>
    </location>
</feature>
<dbReference type="InterPro" id="IPR011057">
    <property type="entry name" value="Mss4-like_sf"/>
</dbReference>
<name>A0A382XG09_9ZZZZ</name>
<evidence type="ECO:0000259" key="5">
    <source>
        <dbReference type="PROSITE" id="PS51891"/>
    </source>
</evidence>
<reference evidence="6" key="1">
    <citation type="submission" date="2018-05" db="EMBL/GenBank/DDBJ databases">
        <authorList>
            <person name="Lanie J.A."/>
            <person name="Ng W.-L."/>
            <person name="Kazmierczak K.M."/>
            <person name="Andrzejewski T.M."/>
            <person name="Davidsen T.M."/>
            <person name="Wayne K.J."/>
            <person name="Tettelin H."/>
            <person name="Glass J.I."/>
            <person name="Rusch D."/>
            <person name="Podicherti R."/>
            <person name="Tsui H.-C.T."/>
            <person name="Winkler M.E."/>
        </authorList>
    </citation>
    <scope>NUCLEOTIDE SEQUENCE</scope>
</reference>
<protein>
    <recommendedName>
        <fullName evidence="5">CENP-V/GFA domain-containing protein</fullName>
    </recommendedName>
</protein>
<dbReference type="GO" id="GO:0016846">
    <property type="term" value="F:carbon-sulfur lyase activity"/>
    <property type="evidence" value="ECO:0007669"/>
    <property type="project" value="InterPro"/>
</dbReference>
<evidence type="ECO:0000313" key="6">
    <source>
        <dbReference type="EMBL" id="SVD70106.1"/>
    </source>
</evidence>
<dbReference type="EMBL" id="UINC01167537">
    <property type="protein sequence ID" value="SVD70106.1"/>
    <property type="molecule type" value="Genomic_DNA"/>
</dbReference>
<evidence type="ECO:0000256" key="3">
    <source>
        <dbReference type="ARBA" id="ARBA00022833"/>
    </source>
</evidence>
<keyword evidence="3" id="KW-0862">Zinc</keyword>
<comment type="similarity">
    <text evidence="1">Belongs to the Gfa family.</text>
</comment>
<keyword evidence="4" id="KW-0456">Lyase</keyword>
<dbReference type="InterPro" id="IPR006913">
    <property type="entry name" value="CENP-V/GFA"/>
</dbReference>
<evidence type="ECO:0000256" key="2">
    <source>
        <dbReference type="ARBA" id="ARBA00022723"/>
    </source>
</evidence>
<proteinExistence type="inferred from homology"/>
<dbReference type="GO" id="GO:0046872">
    <property type="term" value="F:metal ion binding"/>
    <property type="evidence" value="ECO:0007669"/>
    <property type="project" value="UniProtKB-KW"/>
</dbReference>
<dbReference type="Pfam" id="PF04828">
    <property type="entry name" value="GFA"/>
    <property type="match status" value="1"/>
</dbReference>
<accession>A0A382XG09</accession>
<dbReference type="PANTHER" id="PTHR33337:SF40">
    <property type="entry name" value="CENP-V_GFA DOMAIN-CONTAINING PROTEIN-RELATED"/>
    <property type="match status" value="1"/>
</dbReference>
<evidence type="ECO:0000256" key="1">
    <source>
        <dbReference type="ARBA" id="ARBA00005495"/>
    </source>
</evidence>
<gene>
    <name evidence="6" type="ORF">METZ01_LOCUS422960</name>
</gene>
<dbReference type="AlphaFoldDB" id="A0A382XG09"/>
<dbReference type="PANTHER" id="PTHR33337">
    <property type="entry name" value="GFA DOMAIN-CONTAINING PROTEIN"/>
    <property type="match status" value="1"/>
</dbReference>
<organism evidence="6">
    <name type="scientific">marine metagenome</name>
    <dbReference type="NCBI Taxonomy" id="408172"/>
    <lineage>
        <taxon>unclassified sequences</taxon>
        <taxon>metagenomes</taxon>
        <taxon>ecological metagenomes</taxon>
    </lineage>
</organism>
<dbReference type="SUPFAM" id="SSF51316">
    <property type="entry name" value="Mss4-like"/>
    <property type="match status" value="1"/>
</dbReference>
<sequence>MSETTYKGSCFCGSVEIETSGAPAMMGYCHCKDCASWSASPITAATLWPQESIKVVKGEGNICTYNKTEHTYRKFCRKCGGHLMADHPEMALVDVYPAVLKDFPFEPTLHVHYETKTVSVKDGLPKFKAAPGGEMLPD</sequence>